<accession>A0A4R3JUB6</accession>
<dbReference type="GO" id="GO:0055085">
    <property type="term" value="P:transmembrane transport"/>
    <property type="evidence" value="ECO:0007669"/>
    <property type="project" value="InterPro"/>
</dbReference>
<comment type="subcellular location">
    <subcellularLocation>
        <location evidence="1">Cell membrane</location>
        <topology evidence="1">Multi-pass membrane protein</topology>
    </subcellularLocation>
</comment>
<dbReference type="AlphaFoldDB" id="A0A4R3JUB6"/>
<dbReference type="EMBL" id="SLZY01000010">
    <property type="protein sequence ID" value="TCS71324.1"/>
    <property type="molecule type" value="Genomic_DNA"/>
</dbReference>
<dbReference type="PANTHER" id="PTHR36838:SF1">
    <property type="entry name" value="SLR1864 PROTEIN"/>
    <property type="match status" value="1"/>
</dbReference>
<comment type="similarity">
    <text evidence="2">Belongs to the auxin efflux carrier (TC 2.A.69) family.</text>
</comment>
<feature type="transmembrane region" description="Helical" evidence="8">
    <location>
        <begin position="143"/>
        <end position="162"/>
    </location>
</feature>
<gene>
    <name evidence="9" type="ORF">EDC61_11050</name>
</gene>
<reference evidence="9 10" key="1">
    <citation type="submission" date="2019-03" db="EMBL/GenBank/DDBJ databases">
        <title>Genomic Encyclopedia of Type Strains, Phase IV (KMG-IV): sequencing the most valuable type-strain genomes for metagenomic binning, comparative biology and taxonomic classification.</title>
        <authorList>
            <person name="Goeker M."/>
        </authorList>
    </citation>
    <scope>NUCLEOTIDE SEQUENCE [LARGE SCALE GENOMIC DNA]</scope>
    <source>
        <strain evidence="9 10">DSM 103923</strain>
    </source>
</reference>
<dbReference type="Pfam" id="PF03547">
    <property type="entry name" value="Mem_trans"/>
    <property type="match status" value="2"/>
</dbReference>
<feature type="transmembrane region" description="Helical" evidence="8">
    <location>
        <begin position="47"/>
        <end position="64"/>
    </location>
</feature>
<feature type="transmembrane region" description="Helical" evidence="8">
    <location>
        <begin position="295"/>
        <end position="314"/>
    </location>
</feature>
<keyword evidence="6 8" id="KW-1133">Transmembrane helix</keyword>
<dbReference type="RefSeq" id="WP_126463236.1">
    <property type="nucleotide sequence ID" value="NZ_AP018721.1"/>
</dbReference>
<dbReference type="Gene3D" id="1.20.1530.20">
    <property type="match status" value="1"/>
</dbReference>
<keyword evidence="10" id="KW-1185">Reference proteome</keyword>
<evidence type="ECO:0000256" key="5">
    <source>
        <dbReference type="ARBA" id="ARBA00022692"/>
    </source>
</evidence>
<keyword evidence="5 8" id="KW-0812">Transmembrane</keyword>
<name>A0A4R3JUB6_9PROT</name>
<comment type="caution">
    <text evidence="9">The sequence shown here is derived from an EMBL/GenBank/DDBJ whole genome shotgun (WGS) entry which is preliminary data.</text>
</comment>
<dbReference type="PANTHER" id="PTHR36838">
    <property type="entry name" value="AUXIN EFFLUX CARRIER FAMILY PROTEIN"/>
    <property type="match status" value="1"/>
</dbReference>
<feature type="transmembrane region" description="Helical" evidence="8">
    <location>
        <begin position="105"/>
        <end position="123"/>
    </location>
</feature>
<keyword evidence="7 8" id="KW-0472">Membrane</keyword>
<keyword evidence="4" id="KW-1003">Cell membrane</keyword>
<protein>
    <recommendedName>
        <fullName evidence="11">AEC family transporter</fullName>
    </recommendedName>
</protein>
<evidence type="ECO:0000313" key="10">
    <source>
        <dbReference type="Proteomes" id="UP000295135"/>
    </source>
</evidence>
<evidence type="ECO:0000256" key="1">
    <source>
        <dbReference type="ARBA" id="ARBA00004651"/>
    </source>
</evidence>
<organism evidence="9 10">
    <name type="scientific">Sulfuritortus calidifontis</name>
    <dbReference type="NCBI Taxonomy" id="1914471"/>
    <lineage>
        <taxon>Bacteria</taxon>
        <taxon>Pseudomonadati</taxon>
        <taxon>Pseudomonadota</taxon>
        <taxon>Betaproteobacteria</taxon>
        <taxon>Nitrosomonadales</taxon>
        <taxon>Thiobacillaceae</taxon>
        <taxon>Sulfuritortus</taxon>
    </lineage>
</organism>
<proteinExistence type="inferred from homology"/>
<evidence type="ECO:0000256" key="3">
    <source>
        <dbReference type="ARBA" id="ARBA00022448"/>
    </source>
</evidence>
<feature type="transmembrane region" description="Helical" evidence="8">
    <location>
        <begin position="6"/>
        <end position="27"/>
    </location>
</feature>
<keyword evidence="3" id="KW-0813">Transport</keyword>
<feature type="transmembrane region" description="Helical" evidence="8">
    <location>
        <begin position="206"/>
        <end position="223"/>
    </location>
</feature>
<evidence type="ECO:0000313" key="9">
    <source>
        <dbReference type="EMBL" id="TCS71324.1"/>
    </source>
</evidence>
<feature type="transmembrane region" description="Helical" evidence="8">
    <location>
        <begin position="235"/>
        <end position="253"/>
    </location>
</feature>
<evidence type="ECO:0000256" key="7">
    <source>
        <dbReference type="ARBA" id="ARBA00023136"/>
    </source>
</evidence>
<feature type="transmembrane region" description="Helical" evidence="8">
    <location>
        <begin position="174"/>
        <end position="194"/>
    </location>
</feature>
<evidence type="ECO:0000256" key="6">
    <source>
        <dbReference type="ARBA" id="ARBA00022989"/>
    </source>
</evidence>
<evidence type="ECO:0000256" key="2">
    <source>
        <dbReference type="ARBA" id="ARBA00010145"/>
    </source>
</evidence>
<evidence type="ECO:0008006" key="11">
    <source>
        <dbReference type="Google" id="ProtNLM"/>
    </source>
</evidence>
<sequence>MSAEFLRQLFLQVWLPIVLLVAAGGLWARYRKEIAPAAQLRVQLNRLVVDVFAPPLLFALAAQAKISWDLLTVPLLVASGVLINGALLYLLLYRSSLGRGIKRPTRAAILLTGMFGNILFMGYPTLTFLYGDQGGSYAGFADVLAGTPLLWTLGVWIATRLGHEGNHGVSLFRIVLRLPPVWGFVLGFAVNFAGIDITPLVKAAKFMGQATIPIMLFALGLSIPWGDLKPCRQTAVAVAVKLLVGPLVVWALARSVIGPLGDAQAAAVIETAMPTMIMAASFADRFGLDVRAAALTAAWSSVVFMLTLPLWIWFLHAPG</sequence>
<feature type="transmembrane region" description="Helical" evidence="8">
    <location>
        <begin position="70"/>
        <end position="93"/>
    </location>
</feature>
<dbReference type="InterPro" id="IPR038770">
    <property type="entry name" value="Na+/solute_symporter_sf"/>
</dbReference>
<evidence type="ECO:0000256" key="4">
    <source>
        <dbReference type="ARBA" id="ARBA00022475"/>
    </source>
</evidence>
<dbReference type="OrthoDB" id="9798064at2"/>
<dbReference type="GO" id="GO:0005886">
    <property type="term" value="C:plasma membrane"/>
    <property type="evidence" value="ECO:0007669"/>
    <property type="project" value="UniProtKB-SubCell"/>
</dbReference>
<dbReference type="Proteomes" id="UP000295135">
    <property type="component" value="Unassembled WGS sequence"/>
</dbReference>
<dbReference type="InterPro" id="IPR004776">
    <property type="entry name" value="Mem_transp_PIN-like"/>
</dbReference>
<evidence type="ECO:0000256" key="8">
    <source>
        <dbReference type="SAM" id="Phobius"/>
    </source>
</evidence>